<comment type="caution">
    <text evidence="1">The sequence shown here is derived from an EMBL/GenBank/DDBJ whole genome shotgun (WGS) entry which is preliminary data.</text>
</comment>
<dbReference type="Proteomes" id="UP001196980">
    <property type="component" value="Unassembled WGS sequence"/>
</dbReference>
<keyword evidence="2" id="KW-1185">Reference proteome</keyword>
<sequence>MKIDPLDGGTIEISFTEFNTFCTFLLQNYHRMLVDLHLNESFGKMTDQFIEATLTAWQEHTTLESGDKK</sequence>
<evidence type="ECO:0000313" key="1">
    <source>
        <dbReference type="EMBL" id="MBV6341062.1"/>
    </source>
</evidence>
<dbReference type="RefSeq" id="WP_218251674.1">
    <property type="nucleotide sequence ID" value="NZ_JABXWD010000069.1"/>
</dbReference>
<evidence type="ECO:0000313" key="2">
    <source>
        <dbReference type="Proteomes" id="UP001196980"/>
    </source>
</evidence>
<accession>A0ABS6RXA3</accession>
<dbReference type="EMBL" id="JABXWD010000069">
    <property type="protein sequence ID" value="MBV6341062.1"/>
    <property type="molecule type" value="Genomic_DNA"/>
</dbReference>
<organism evidence="1 2">
    <name type="scientific">Candidatus Magnetobacterium casense</name>
    <dbReference type="NCBI Taxonomy" id="1455061"/>
    <lineage>
        <taxon>Bacteria</taxon>
        <taxon>Pseudomonadati</taxon>
        <taxon>Nitrospirota</taxon>
        <taxon>Thermodesulfovibrionia</taxon>
        <taxon>Thermodesulfovibrionales</taxon>
        <taxon>Candidatus Magnetobacteriaceae</taxon>
        <taxon>Candidatus Magnetobacterium</taxon>
    </lineage>
</organism>
<reference evidence="1 2" key="1">
    <citation type="journal article" date="2020" name="J Geophys Res Biogeosci">
        <title>Magnetotaxis as an Adaptation to Enable Bacterial Shuttling of Microbial Sulfur and Sulfur Cycling Across Aquatic Oxic#Anoxic Interfaces.</title>
        <authorList>
            <person name="Li J."/>
            <person name="Liu P."/>
            <person name="Wang J."/>
            <person name="Roberts A.P."/>
            <person name="Pan Y."/>
        </authorList>
    </citation>
    <scope>NUCLEOTIDE SEQUENCE [LARGE SCALE GENOMIC DNA]</scope>
    <source>
        <strain evidence="1 2">MYR-1_YQ</strain>
    </source>
</reference>
<protein>
    <submittedName>
        <fullName evidence="1">Uncharacterized protein</fullName>
    </submittedName>
</protein>
<name>A0ABS6RXA3_9BACT</name>
<proteinExistence type="predicted"/>
<gene>
    <name evidence="1" type="ORF">HWQ67_05645</name>
</gene>